<evidence type="ECO:0000256" key="2">
    <source>
        <dbReference type="ARBA" id="ARBA00009865"/>
    </source>
</evidence>
<dbReference type="Pfam" id="PF14200">
    <property type="entry name" value="RicinB_lectin_2"/>
    <property type="match status" value="2"/>
</dbReference>
<dbReference type="SMART" id="SM00458">
    <property type="entry name" value="RICIN"/>
    <property type="match status" value="1"/>
</dbReference>
<dbReference type="Pfam" id="PF04616">
    <property type="entry name" value="Glyco_hydro_43"/>
    <property type="match status" value="1"/>
</dbReference>
<evidence type="ECO:0000256" key="4">
    <source>
        <dbReference type="ARBA" id="ARBA00023295"/>
    </source>
</evidence>
<dbReference type="PANTHER" id="PTHR43301:SF3">
    <property type="entry name" value="ARABINAN ENDO-1,5-ALPHA-L-ARABINOSIDASE A-RELATED"/>
    <property type="match status" value="1"/>
</dbReference>
<evidence type="ECO:0000256" key="3">
    <source>
        <dbReference type="ARBA" id="ARBA00022801"/>
    </source>
</evidence>
<dbReference type="FunCoup" id="A0A402CZ65">
    <property type="interactions" value="39"/>
</dbReference>
<dbReference type="SUPFAM" id="SSF50370">
    <property type="entry name" value="Ricin B-like lectins"/>
    <property type="match status" value="1"/>
</dbReference>
<dbReference type="Gene3D" id="2.115.10.20">
    <property type="entry name" value="Glycosyl hydrolase domain, family 43"/>
    <property type="match status" value="1"/>
</dbReference>
<keyword evidence="4 5" id="KW-0326">Glycosidase</keyword>
<dbReference type="EMBL" id="AP025739">
    <property type="protein sequence ID" value="BDI29546.1"/>
    <property type="molecule type" value="Genomic_DNA"/>
</dbReference>
<dbReference type="CDD" id="cd08998">
    <property type="entry name" value="GH43_Arb43a-like"/>
    <property type="match status" value="1"/>
</dbReference>
<sequence>MKRRPAFVAAVLMASAAARASAAQLSGDFGAHDPSRAIRCDGKYYFYCTGPNCPARVSTDLRHWTDAPPVLRGVPQWAHQLVPQAKKDDTWIWAPDVISVGGLYYLYYSFSTFGSKTSVIGLVTSPTLDAHSPRCRWTDRGLVVASNGDSNFNAIDPAPAFDAQGNLWLTYGSWNAGGIQLVPLDKKTGKPASKSYFLAGGQAAGPEAPYLHYRKPFYYLFENEGVCCQGVKSTYRIMMGRSRSITGPYLDKNGRDLARGGGSLFAGAHGNEVGPGHMGIVAKDGQDWFTYHYYDARQNGRPMLGLDLLAWTADGWPKAPFTTSQYALAEGVYVIVSKASGLALSVGGDSADGASLTQAVYAKGKSQQWRVTHAGDGLCRITSIGSGKVMDLWRCNGADGTKIDQYRWLDNPCQHWKIEKAAGGFRMVSLGGGGAVSVAGGAKTPGAAIQEFQFRGGDHQIWRFQRLGN</sequence>
<comment type="similarity">
    <text evidence="2 5">Belongs to the glycosyl hydrolase 43 family.</text>
</comment>
<dbReference type="Gene3D" id="2.80.10.50">
    <property type="match status" value="1"/>
</dbReference>
<dbReference type="InterPro" id="IPR050727">
    <property type="entry name" value="GH43_arabinanases"/>
</dbReference>
<evidence type="ECO:0000256" key="5">
    <source>
        <dbReference type="RuleBase" id="RU361187"/>
    </source>
</evidence>
<dbReference type="RefSeq" id="WP_165864351.1">
    <property type="nucleotide sequence ID" value="NZ_AP025739.1"/>
</dbReference>
<evidence type="ECO:0000256" key="1">
    <source>
        <dbReference type="ARBA" id="ARBA00004834"/>
    </source>
</evidence>
<organism evidence="6 7">
    <name type="scientific">Capsulimonas corticalis</name>
    <dbReference type="NCBI Taxonomy" id="2219043"/>
    <lineage>
        <taxon>Bacteria</taxon>
        <taxon>Bacillati</taxon>
        <taxon>Armatimonadota</taxon>
        <taxon>Armatimonadia</taxon>
        <taxon>Capsulimonadales</taxon>
        <taxon>Capsulimonadaceae</taxon>
        <taxon>Capsulimonas</taxon>
    </lineage>
</organism>
<proteinExistence type="inferred from homology"/>
<keyword evidence="3 5" id="KW-0378">Hydrolase</keyword>
<evidence type="ECO:0000313" key="6">
    <source>
        <dbReference type="EMBL" id="BDI29546.1"/>
    </source>
</evidence>
<dbReference type="GO" id="GO:0004553">
    <property type="term" value="F:hydrolase activity, hydrolyzing O-glycosyl compounds"/>
    <property type="evidence" value="ECO:0007669"/>
    <property type="project" value="InterPro"/>
</dbReference>
<dbReference type="CDD" id="cd00161">
    <property type="entry name" value="beta-trefoil_Ricin-like"/>
    <property type="match status" value="1"/>
</dbReference>
<dbReference type="GO" id="GO:0005975">
    <property type="term" value="P:carbohydrate metabolic process"/>
    <property type="evidence" value="ECO:0007669"/>
    <property type="project" value="InterPro"/>
</dbReference>
<gene>
    <name evidence="6" type="ORF">CCAX7_15970</name>
</gene>
<dbReference type="InterPro" id="IPR023296">
    <property type="entry name" value="Glyco_hydro_beta-prop_sf"/>
</dbReference>
<accession>A0A402CZ65</accession>
<protein>
    <submittedName>
        <fullName evidence="6">Uncharacterized protein</fullName>
    </submittedName>
</protein>
<dbReference type="InterPro" id="IPR000772">
    <property type="entry name" value="Ricin_B_lectin"/>
</dbReference>
<dbReference type="KEGG" id="ccot:CCAX7_15970"/>
<reference evidence="6 7" key="1">
    <citation type="journal article" date="2019" name="Int. J. Syst. Evol. Microbiol.">
        <title>Capsulimonas corticalis gen. nov., sp. nov., an aerobic capsulated bacterium, of a novel bacterial order, Capsulimonadales ord. nov., of the class Armatimonadia of the phylum Armatimonadetes.</title>
        <authorList>
            <person name="Li J."/>
            <person name="Kudo C."/>
            <person name="Tonouchi A."/>
        </authorList>
    </citation>
    <scope>NUCLEOTIDE SEQUENCE [LARGE SCALE GENOMIC DNA]</scope>
    <source>
        <strain evidence="6 7">AX-7</strain>
    </source>
</reference>
<name>A0A402CZ65_9BACT</name>
<dbReference type="InterPro" id="IPR006710">
    <property type="entry name" value="Glyco_hydro_43"/>
</dbReference>
<evidence type="ECO:0000313" key="7">
    <source>
        <dbReference type="Proteomes" id="UP000287394"/>
    </source>
</evidence>
<keyword evidence="7" id="KW-1185">Reference proteome</keyword>
<dbReference type="SUPFAM" id="SSF75005">
    <property type="entry name" value="Arabinanase/levansucrase/invertase"/>
    <property type="match status" value="1"/>
</dbReference>
<dbReference type="AlphaFoldDB" id="A0A402CZ65"/>
<comment type="pathway">
    <text evidence="1">Glycan metabolism; L-arabinan degradation.</text>
</comment>
<dbReference type="Proteomes" id="UP000287394">
    <property type="component" value="Chromosome"/>
</dbReference>
<dbReference type="PANTHER" id="PTHR43301">
    <property type="entry name" value="ARABINAN ENDO-1,5-ALPHA-L-ARABINOSIDASE"/>
    <property type="match status" value="1"/>
</dbReference>
<dbReference type="InterPro" id="IPR035992">
    <property type="entry name" value="Ricin_B-like_lectins"/>
</dbReference>
<dbReference type="PROSITE" id="PS50231">
    <property type="entry name" value="RICIN_B_LECTIN"/>
    <property type="match status" value="1"/>
</dbReference>